<gene>
    <name evidence="1" type="ORF">HPB47_020560</name>
</gene>
<accession>A0AC60QIM9</accession>
<reference evidence="1 2" key="1">
    <citation type="journal article" date="2020" name="Cell">
        <title>Large-Scale Comparative Analyses of Tick Genomes Elucidate Their Genetic Diversity and Vector Capacities.</title>
        <authorList>
            <consortium name="Tick Genome and Microbiome Consortium (TIGMIC)"/>
            <person name="Jia N."/>
            <person name="Wang J."/>
            <person name="Shi W."/>
            <person name="Du L."/>
            <person name="Sun Y."/>
            <person name="Zhan W."/>
            <person name="Jiang J.F."/>
            <person name="Wang Q."/>
            <person name="Zhang B."/>
            <person name="Ji P."/>
            <person name="Bell-Sakyi L."/>
            <person name="Cui X.M."/>
            <person name="Yuan T.T."/>
            <person name="Jiang B.G."/>
            <person name="Yang W.F."/>
            <person name="Lam T.T."/>
            <person name="Chang Q.C."/>
            <person name="Ding S.J."/>
            <person name="Wang X.J."/>
            <person name="Zhu J.G."/>
            <person name="Ruan X.D."/>
            <person name="Zhao L."/>
            <person name="Wei J.T."/>
            <person name="Ye R.Z."/>
            <person name="Que T.C."/>
            <person name="Du C.H."/>
            <person name="Zhou Y.H."/>
            <person name="Cheng J.X."/>
            <person name="Dai P.F."/>
            <person name="Guo W.B."/>
            <person name="Han X.H."/>
            <person name="Huang E.J."/>
            <person name="Li L.F."/>
            <person name="Wei W."/>
            <person name="Gao Y.C."/>
            <person name="Liu J.Z."/>
            <person name="Shao H.Z."/>
            <person name="Wang X."/>
            <person name="Wang C.C."/>
            <person name="Yang T.C."/>
            <person name="Huo Q.B."/>
            <person name="Li W."/>
            <person name="Chen H.Y."/>
            <person name="Chen S.E."/>
            <person name="Zhou L.G."/>
            <person name="Ni X.B."/>
            <person name="Tian J.H."/>
            <person name="Sheng Y."/>
            <person name="Liu T."/>
            <person name="Pan Y.S."/>
            <person name="Xia L.Y."/>
            <person name="Li J."/>
            <person name="Zhao F."/>
            <person name="Cao W.C."/>
        </authorList>
    </citation>
    <scope>NUCLEOTIDE SEQUENCE [LARGE SCALE GENOMIC DNA]</scope>
    <source>
        <strain evidence="1">Iper-2018</strain>
    </source>
</reference>
<evidence type="ECO:0000313" key="2">
    <source>
        <dbReference type="Proteomes" id="UP000805193"/>
    </source>
</evidence>
<evidence type="ECO:0000313" key="1">
    <source>
        <dbReference type="EMBL" id="KAG0432761.1"/>
    </source>
</evidence>
<dbReference type="EMBL" id="JABSTQ010009121">
    <property type="protein sequence ID" value="KAG0432761.1"/>
    <property type="molecule type" value="Genomic_DNA"/>
</dbReference>
<keyword evidence="2" id="KW-1185">Reference proteome</keyword>
<organism evidence="1 2">
    <name type="scientific">Ixodes persulcatus</name>
    <name type="common">Taiga tick</name>
    <dbReference type="NCBI Taxonomy" id="34615"/>
    <lineage>
        <taxon>Eukaryota</taxon>
        <taxon>Metazoa</taxon>
        <taxon>Ecdysozoa</taxon>
        <taxon>Arthropoda</taxon>
        <taxon>Chelicerata</taxon>
        <taxon>Arachnida</taxon>
        <taxon>Acari</taxon>
        <taxon>Parasitiformes</taxon>
        <taxon>Ixodida</taxon>
        <taxon>Ixodoidea</taxon>
        <taxon>Ixodidae</taxon>
        <taxon>Ixodinae</taxon>
        <taxon>Ixodes</taxon>
    </lineage>
</organism>
<name>A0AC60QIM9_IXOPE</name>
<comment type="caution">
    <text evidence="1">The sequence shown here is derived from an EMBL/GenBank/DDBJ whole genome shotgun (WGS) entry which is preliminary data.</text>
</comment>
<dbReference type="Proteomes" id="UP000805193">
    <property type="component" value="Unassembled WGS sequence"/>
</dbReference>
<sequence>MRIRFATHRLNSGSFSVTVHDGARLEEDFESFRKVSPGANTFVESAVARAKSSKDCAQDGKPKVLNGFPDFFGERGVKTTEYSKLDNKVRFLAEWLGRGNFVLGAHIQGGLKDLIVAYGFHNSAEDGLVTPTPDDDILRHLSKRYASRHPKIKKGTPECSGGHLGGFPEGITPAAAWKRRPGLMEDYAYAKEGVLELVLAVSCCAVPAETRLRELWDENRDALLAFLSEAQRGIRGYIKGPGGAHIPGALLTIVGRNVAFRSSDQGEFWRILLPGSYLLLVTANGFLPTAVRATVPEVAEHGDPLVITMSPCFRPVEILPMDSYTTEETASRRRGDGSTADAVRAIHFAVLVAWAVAFIFT</sequence>
<protein>
    <submittedName>
        <fullName evidence="1">Uncharacterized protein</fullName>
    </submittedName>
</protein>
<proteinExistence type="predicted"/>